<accession>A0A1G7I7Y9</accession>
<name>A0A1G7I7Y9_9EURY</name>
<evidence type="ECO:0008006" key="3">
    <source>
        <dbReference type="Google" id="ProtNLM"/>
    </source>
</evidence>
<gene>
    <name evidence="1" type="ORF">SAMN05216218_103308</name>
</gene>
<evidence type="ECO:0000313" key="1">
    <source>
        <dbReference type="EMBL" id="SDF08656.1"/>
    </source>
</evidence>
<evidence type="ECO:0000313" key="2">
    <source>
        <dbReference type="Proteomes" id="UP000199076"/>
    </source>
</evidence>
<dbReference type="AlphaFoldDB" id="A0A1G7I7Y9"/>
<dbReference type="Gene3D" id="1.20.120.20">
    <property type="entry name" value="Apolipoprotein"/>
    <property type="match status" value="1"/>
</dbReference>
<dbReference type="EMBL" id="FNBK01000003">
    <property type="protein sequence ID" value="SDF08656.1"/>
    <property type="molecule type" value="Genomic_DNA"/>
</dbReference>
<dbReference type="OrthoDB" id="178000at2157"/>
<proteinExistence type="predicted"/>
<dbReference type="RefSeq" id="WP_092689225.1">
    <property type="nucleotide sequence ID" value="NZ_FNBK01000003.1"/>
</dbReference>
<keyword evidence="2" id="KW-1185">Reference proteome</keyword>
<sequence>MASEPTDEPVTVSLPPELAAWVDEQARDRGTDRETVLAQLLAAHRATDDLDADDPEALAEVVDVEAAVNDVLADRLPEIVDAVTDQLEVEAQVQDAVERHLQDALEDRLAEVSQSAADRATEQIGDRLDDRLGAVEDDYMDKIQDVRQRVIQVKQAADSKAPADHGHPDLADRIDGLASDVETVEGEIETLRAQLDERAGDTADRIEDLDETVGDLEEKVRTVAHVVRDLRDDARVGSKRATSVEGIKRAAAELDVDRAKCGVCGEGVQIGLMTEPECPHCEAVVTDVEPKDGFFGSPKLVKAQSIEAPEEDDG</sequence>
<dbReference type="STRING" id="660518.SAMN05216218_103308"/>
<protein>
    <recommendedName>
        <fullName evidence="3">Ribbon-helix-helix protein, copG family</fullName>
    </recommendedName>
</protein>
<organism evidence="1 2">
    <name type="scientific">Halorientalis regularis</name>
    <dbReference type="NCBI Taxonomy" id="660518"/>
    <lineage>
        <taxon>Archaea</taxon>
        <taxon>Methanobacteriati</taxon>
        <taxon>Methanobacteriota</taxon>
        <taxon>Stenosarchaea group</taxon>
        <taxon>Halobacteria</taxon>
        <taxon>Halobacteriales</taxon>
        <taxon>Haloarculaceae</taxon>
        <taxon>Halorientalis</taxon>
    </lineage>
</organism>
<dbReference type="Proteomes" id="UP000199076">
    <property type="component" value="Unassembled WGS sequence"/>
</dbReference>
<reference evidence="2" key="1">
    <citation type="submission" date="2016-10" db="EMBL/GenBank/DDBJ databases">
        <authorList>
            <person name="Varghese N."/>
            <person name="Submissions S."/>
        </authorList>
    </citation>
    <scope>NUCLEOTIDE SEQUENCE [LARGE SCALE GENOMIC DNA]</scope>
    <source>
        <strain evidence="2">IBRC-M 10760</strain>
    </source>
</reference>